<evidence type="ECO:0000256" key="1">
    <source>
        <dbReference type="SAM" id="Phobius"/>
    </source>
</evidence>
<reference evidence="2 3" key="1">
    <citation type="submission" date="2016-10" db="EMBL/GenBank/DDBJ databases">
        <title>Rodentibacter gen. nov. and new species.</title>
        <authorList>
            <person name="Christensen H."/>
        </authorList>
    </citation>
    <scope>NUCLEOTIDE SEQUENCE [LARGE SCALE GENOMIC DNA]</scope>
    <source>
        <strain evidence="2 3">H1983213011</strain>
    </source>
</reference>
<accession>A0A1V3ILZ6</accession>
<comment type="caution">
    <text evidence="2">The sequence shown here is derived from an EMBL/GenBank/DDBJ whole genome shotgun (WGS) entry which is preliminary data.</text>
</comment>
<organism evidence="2 3">
    <name type="scientific">Rodentibacter trehalosifermentans</name>
    <dbReference type="NCBI Taxonomy" id="1908263"/>
    <lineage>
        <taxon>Bacteria</taxon>
        <taxon>Pseudomonadati</taxon>
        <taxon>Pseudomonadota</taxon>
        <taxon>Gammaproteobacteria</taxon>
        <taxon>Pasteurellales</taxon>
        <taxon>Pasteurellaceae</taxon>
        <taxon>Rodentibacter</taxon>
    </lineage>
</organism>
<keyword evidence="1" id="KW-1133">Transmembrane helix</keyword>
<keyword evidence="1" id="KW-0812">Transmembrane</keyword>
<dbReference type="EMBL" id="MLHK01000081">
    <property type="protein sequence ID" value="OOF43031.1"/>
    <property type="molecule type" value="Genomic_DNA"/>
</dbReference>
<name>A0A1V3ILZ6_9PAST</name>
<keyword evidence="1" id="KW-0472">Membrane</keyword>
<evidence type="ECO:0000313" key="3">
    <source>
        <dbReference type="Proteomes" id="UP000188728"/>
    </source>
</evidence>
<sequence>MATIIDSLFLELGITGNFEEEAGKVLEANENLQKEFGKAGKAVEVAGKSSEKLNQSLAKNEKQTKKNVKQAKDLGQAIAYLGKGILALGSIIAAGTGIGTIAQEATEANIKLDNFAKNLGVSRNAISNWSGAAELAGGSAQGMSASFKTLSDGLNRFAIMGDDSILKFFSALDIMPLEASGKIKDMNGLMLELADKFSSMDRVKAFSIAQLMGIDEDTFNLLSKGRVEVQSLLSQQGKLYRSRQQDIETSQKLMKSSKMVSQQFESMKLMIGNAVALVLLKISQITERFFNFLMEHESLVQGFFWGLSSTISAFLIPTLWNAAKAAWAFIAPFLPAIIAVVGLAAAFGLLYDDYKTWADGGDSKFNWENFIKYIDSSKVSVKSLKEGFQYLLTGYKSWEEAVNAGKSWLELKGFLYNGEVSVDSLINGFANLTRELLQSVLPTLQRVGNTISKLLDGDFEGAWEDMKSMGSDIGDWIVKEAKEYHKNIPLSPFKLFDLKFLDILSEHDPNNEISLTQGFKENGSFYNKEGATGKPRVIGTQQVEQELLNEINKLDWSNEEKAMFMATTAHESQDFTRLRERGGYKSVEQMQKAGIKRAINDPAGAAKAISEGVDAQFNFRG</sequence>
<evidence type="ECO:0000313" key="2">
    <source>
        <dbReference type="EMBL" id="OOF43031.1"/>
    </source>
</evidence>
<proteinExistence type="predicted"/>
<protein>
    <recommendedName>
        <fullName evidence="4">Phage tail tape measure protein</fullName>
    </recommendedName>
</protein>
<dbReference type="Proteomes" id="UP000188728">
    <property type="component" value="Unassembled WGS sequence"/>
</dbReference>
<gene>
    <name evidence="2" type="ORF">BKK51_12165</name>
</gene>
<feature type="transmembrane region" description="Helical" evidence="1">
    <location>
        <begin position="326"/>
        <end position="351"/>
    </location>
</feature>
<dbReference type="RefSeq" id="WP_077474732.1">
    <property type="nucleotide sequence ID" value="NZ_MLHK01000081.1"/>
</dbReference>
<dbReference type="AlphaFoldDB" id="A0A1V3ILZ6"/>
<evidence type="ECO:0008006" key="4">
    <source>
        <dbReference type="Google" id="ProtNLM"/>
    </source>
</evidence>
<feature type="transmembrane region" description="Helical" evidence="1">
    <location>
        <begin position="302"/>
        <end position="320"/>
    </location>
</feature>